<evidence type="ECO:0000313" key="4">
    <source>
        <dbReference type="Proteomes" id="UP000632273"/>
    </source>
</evidence>
<organism evidence="3 4">
    <name type="scientific">Hymenobacter cavernae</name>
    <dbReference type="NCBI Taxonomy" id="2044852"/>
    <lineage>
        <taxon>Bacteria</taxon>
        <taxon>Pseudomonadati</taxon>
        <taxon>Bacteroidota</taxon>
        <taxon>Cytophagia</taxon>
        <taxon>Cytophagales</taxon>
        <taxon>Hymenobacteraceae</taxon>
        <taxon>Hymenobacter</taxon>
    </lineage>
</organism>
<dbReference type="Gene3D" id="3.40.50.2000">
    <property type="entry name" value="Glycogen Phosphorylase B"/>
    <property type="match status" value="2"/>
</dbReference>
<dbReference type="GO" id="GO:0016740">
    <property type="term" value="F:transferase activity"/>
    <property type="evidence" value="ECO:0007669"/>
    <property type="project" value="UniProtKB-KW"/>
</dbReference>
<evidence type="ECO:0000259" key="2">
    <source>
        <dbReference type="Pfam" id="PF13579"/>
    </source>
</evidence>
<evidence type="ECO:0000259" key="1">
    <source>
        <dbReference type="Pfam" id="PF00534"/>
    </source>
</evidence>
<name>A0ABQ1UF90_9BACT</name>
<dbReference type="EMBL" id="BMHT01000005">
    <property type="protein sequence ID" value="GGF17730.1"/>
    <property type="molecule type" value="Genomic_DNA"/>
</dbReference>
<keyword evidence="3" id="KW-0808">Transferase</keyword>
<feature type="domain" description="Glycosyl transferase family 1" evidence="1">
    <location>
        <begin position="209"/>
        <end position="381"/>
    </location>
</feature>
<dbReference type="Pfam" id="PF00534">
    <property type="entry name" value="Glycos_transf_1"/>
    <property type="match status" value="1"/>
</dbReference>
<accession>A0ABQ1UF90</accession>
<dbReference type="Pfam" id="PF13579">
    <property type="entry name" value="Glyco_trans_4_4"/>
    <property type="match status" value="1"/>
</dbReference>
<keyword evidence="4" id="KW-1185">Reference proteome</keyword>
<evidence type="ECO:0000313" key="3">
    <source>
        <dbReference type="EMBL" id="GGF17730.1"/>
    </source>
</evidence>
<reference evidence="4" key="1">
    <citation type="journal article" date="2019" name="Int. J. Syst. Evol. Microbiol.">
        <title>The Global Catalogue of Microorganisms (GCM) 10K type strain sequencing project: providing services to taxonomists for standard genome sequencing and annotation.</title>
        <authorList>
            <consortium name="The Broad Institute Genomics Platform"/>
            <consortium name="The Broad Institute Genome Sequencing Center for Infectious Disease"/>
            <person name="Wu L."/>
            <person name="Ma J."/>
        </authorList>
    </citation>
    <scope>NUCLEOTIDE SEQUENCE [LARGE SCALE GENOMIC DNA]</scope>
    <source>
        <strain evidence="4">CGMCC 1.15197</strain>
    </source>
</reference>
<dbReference type="InterPro" id="IPR001296">
    <property type="entry name" value="Glyco_trans_1"/>
</dbReference>
<protein>
    <submittedName>
        <fullName evidence="3">Glycosyl transferase</fullName>
    </submittedName>
</protein>
<dbReference type="InterPro" id="IPR028098">
    <property type="entry name" value="Glyco_trans_4-like_N"/>
</dbReference>
<gene>
    <name evidence="3" type="primary">bme6</name>
    <name evidence="3" type="ORF">GCM10011383_31460</name>
</gene>
<dbReference type="PANTHER" id="PTHR45947:SF3">
    <property type="entry name" value="SULFOQUINOVOSYL TRANSFERASE SQD2"/>
    <property type="match status" value="1"/>
</dbReference>
<dbReference type="InterPro" id="IPR050194">
    <property type="entry name" value="Glycosyltransferase_grp1"/>
</dbReference>
<dbReference type="SUPFAM" id="SSF53756">
    <property type="entry name" value="UDP-Glycosyltransferase/glycogen phosphorylase"/>
    <property type="match status" value="1"/>
</dbReference>
<sequence length="403" mass="44188">MKVLHVIAGMDPKMGGVCQAVRTIVAGLADLGVDNEVVSLDAPDASFLADDSFRTHALGPAKGPWGYSAKLIPWLLDNFAHFDCVIAHGLWLYPTYAVEKAIRQAKSQGPVPRLYIMPHGMLDPYFQRATGRKIKALRNWAYWKLIEGRVINNADAILFTCEAERLLAREPFRPYHPKRDVVVGLGVEEPPAYTPAMRDAFLKHCPELEHQPYLLFLSRIHEKKGVDLLLNAYLKIAAEPVPVAATALPQKNDPAQLVVAGPGLETAYGQQMQQLASGNKNPQAVISFPGMLTGLAKWGAFYHCEAFVLPSHQENFGIAVVEALACRKPVLISNQVNIWREIEEAGGGIVADDTADGAQAMLAQWMQLSPEEKLAMGEHARACFVRNFATGPAANRLLEAIAK</sequence>
<feature type="domain" description="Glycosyltransferase subfamily 4-like N-terminal" evidence="2">
    <location>
        <begin position="15"/>
        <end position="177"/>
    </location>
</feature>
<dbReference type="Proteomes" id="UP000632273">
    <property type="component" value="Unassembled WGS sequence"/>
</dbReference>
<comment type="caution">
    <text evidence="3">The sequence shown here is derived from an EMBL/GenBank/DDBJ whole genome shotgun (WGS) entry which is preliminary data.</text>
</comment>
<proteinExistence type="predicted"/>
<dbReference type="PANTHER" id="PTHR45947">
    <property type="entry name" value="SULFOQUINOVOSYL TRANSFERASE SQD2"/>
    <property type="match status" value="1"/>
</dbReference>